<dbReference type="Proteomes" id="UP001419268">
    <property type="component" value="Unassembled WGS sequence"/>
</dbReference>
<comment type="caution">
    <text evidence="2">The sequence shown here is derived from an EMBL/GenBank/DDBJ whole genome shotgun (WGS) entry which is preliminary data.</text>
</comment>
<gene>
    <name evidence="2" type="ORF">Scep_006928</name>
</gene>
<dbReference type="AlphaFoldDB" id="A0AAP0K938"/>
<dbReference type="EMBL" id="JBBNAG010000003">
    <property type="protein sequence ID" value="KAK9148171.1"/>
    <property type="molecule type" value="Genomic_DNA"/>
</dbReference>
<organism evidence="2 3">
    <name type="scientific">Stephania cephalantha</name>
    <dbReference type="NCBI Taxonomy" id="152367"/>
    <lineage>
        <taxon>Eukaryota</taxon>
        <taxon>Viridiplantae</taxon>
        <taxon>Streptophyta</taxon>
        <taxon>Embryophyta</taxon>
        <taxon>Tracheophyta</taxon>
        <taxon>Spermatophyta</taxon>
        <taxon>Magnoliopsida</taxon>
        <taxon>Ranunculales</taxon>
        <taxon>Menispermaceae</taxon>
        <taxon>Menispermoideae</taxon>
        <taxon>Cissampelideae</taxon>
        <taxon>Stephania</taxon>
    </lineage>
</organism>
<accession>A0AAP0K938</accession>
<evidence type="ECO:0000313" key="2">
    <source>
        <dbReference type="EMBL" id="KAK9148171.1"/>
    </source>
</evidence>
<keyword evidence="3" id="KW-1185">Reference proteome</keyword>
<sequence length="126" mass="13738">MAAVHDESTGELDVDNMVMARWLRLIGWLQAGVCAGPVEVKPIRSRRVPKKFVDVEEYEEVEVSSSGDNVAKADHIAHFVIKASIHHFVSSSGLSTSTLPDDENEAYSSTAHTINSGENATIDPNF</sequence>
<protein>
    <submittedName>
        <fullName evidence="2">Uncharacterized protein</fullName>
    </submittedName>
</protein>
<feature type="region of interest" description="Disordered" evidence="1">
    <location>
        <begin position="92"/>
        <end position="126"/>
    </location>
</feature>
<evidence type="ECO:0000313" key="3">
    <source>
        <dbReference type="Proteomes" id="UP001419268"/>
    </source>
</evidence>
<reference evidence="2 3" key="1">
    <citation type="submission" date="2024-01" db="EMBL/GenBank/DDBJ databases">
        <title>Genome assemblies of Stephania.</title>
        <authorList>
            <person name="Yang L."/>
        </authorList>
    </citation>
    <scope>NUCLEOTIDE SEQUENCE [LARGE SCALE GENOMIC DNA]</scope>
    <source>
        <strain evidence="2">JXDWG</strain>
        <tissue evidence="2">Leaf</tissue>
    </source>
</reference>
<evidence type="ECO:0000256" key="1">
    <source>
        <dbReference type="SAM" id="MobiDB-lite"/>
    </source>
</evidence>
<proteinExistence type="predicted"/>
<feature type="compositionally biased region" description="Polar residues" evidence="1">
    <location>
        <begin position="106"/>
        <end position="126"/>
    </location>
</feature>
<name>A0AAP0K938_9MAGN</name>